<dbReference type="Pfam" id="PF01565">
    <property type="entry name" value="FAD_binding_4"/>
    <property type="match status" value="1"/>
</dbReference>
<evidence type="ECO:0000256" key="19">
    <source>
        <dbReference type="HAMAP-Rule" id="MF_00037"/>
    </source>
</evidence>
<evidence type="ECO:0000256" key="4">
    <source>
        <dbReference type="ARBA" id="ARBA00004752"/>
    </source>
</evidence>
<evidence type="ECO:0000313" key="21">
    <source>
        <dbReference type="EMBL" id="AEB15146.1"/>
    </source>
</evidence>
<evidence type="ECO:0000256" key="13">
    <source>
        <dbReference type="ARBA" id="ARBA00022984"/>
    </source>
</evidence>
<evidence type="ECO:0000256" key="15">
    <source>
        <dbReference type="ARBA" id="ARBA00023306"/>
    </source>
</evidence>
<dbReference type="HOGENOM" id="CLU_035304_1_1_12"/>
<dbReference type="InterPro" id="IPR006094">
    <property type="entry name" value="Oxid_FAD_bind_N"/>
</dbReference>
<keyword evidence="14 19" id="KW-0560">Oxidoreductase</keyword>
<comment type="subcellular location">
    <subcellularLocation>
        <location evidence="3 19">Cytoplasm</location>
    </subcellularLocation>
</comment>
<name>F2NWF7_TRES6</name>
<gene>
    <name evidence="19" type="primary">murB</name>
    <name evidence="21" type="ordered locus">Tresu_2282</name>
</gene>
<evidence type="ECO:0000256" key="10">
    <source>
        <dbReference type="ARBA" id="ARBA00022827"/>
    </source>
</evidence>
<evidence type="ECO:0000256" key="9">
    <source>
        <dbReference type="ARBA" id="ARBA00022630"/>
    </source>
</evidence>
<dbReference type="GO" id="GO:0008360">
    <property type="term" value="P:regulation of cell shape"/>
    <property type="evidence" value="ECO:0007669"/>
    <property type="project" value="UniProtKB-KW"/>
</dbReference>
<dbReference type="GO" id="GO:0071555">
    <property type="term" value="P:cell wall organization"/>
    <property type="evidence" value="ECO:0007669"/>
    <property type="project" value="UniProtKB-KW"/>
</dbReference>
<dbReference type="OrthoDB" id="9804753at2"/>
<sequence>MTNRIRKIVENIKNLYKGRFLPDEPMRLHTTMKVGGNADLFVEPEDVFSLALVISECKKNSVDFFILGGGSNLIVSDEGFCGVIISMNAFSSIKFENGIVVCGSGVETNRAVEFFAENGILGMESFAGLPGTCGGACYMNARCYSNDISSKIEFVEYLDLENFDENSYKFLEKHIKMYHNNKDCAQWAYKHSPFMEKSAVITKVAFKAEKCQPEKASELKAACESFIQDRERKGHFKAPSSGSVFKNNRDFGEPSGRLIDEAGLKGAKIGGAQIAPWHGNIIINAGNATCSDIKKLVRLAQEKVKERTGFMLECEVVFV</sequence>
<evidence type="ECO:0000256" key="14">
    <source>
        <dbReference type="ARBA" id="ARBA00023002"/>
    </source>
</evidence>
<dbReference type="EMBL" id="CP002631">
    <property type="protein sequence ID" value="AEB15146.1"/>
    <property type="molecule type" value="Genomic_DNA"/>
</dbReference>
<evidence type="ECO:0000256" key="12">
    <source>
        <dbReference type="ARBA" id="ARBA00022960"/>
    </source>
</evidence>
<keyword evidence="10 19" id="KW-0274">FAD</keyword>
<dbReference type="NCBIfam" id="TIGR00179">
    <property type="entry name" value="murB"/>
    <property type="match status" value="1"/>
</dbReference>
<keyword evidence="8 19" id="KW-0132">Cell division</keyword>
<reference evidence="21 22" key="1">
    <citation type="journal article" date="2011" name="Stand. Genomic Sci.">
        <title>Complete genome sequence of Treponema succinifaciens type strain (6091).</title>
        <authorList>
            <person name="Han C."/>
            <person name="Gronow S."/>
            <person name="Teshima H."/>
            <person name="Lapidus A."/>
            <person name="Nolan M."/>
            <person name="Lucas S."/>
            <person name="Hammon N."/>
            <person name="Deshpande S."/>
            <person name="Cheng J.F."/>
            <person name="Zeytun A."/>
            <person name="Tapia R."/>
            <person name="Goodwin L."/>
            <person name="Pitluck S."/>
            <person name="Liolios K."/>
            <person name="Pagani I."/>
            <person name="Ivanova N."/>
            <person name="Mavromatis K."/>
            <person name="Mikhailova N."/>
            <person name="Huntemann M."/>
            <person name="Pati A."/>
            <person name="Chen A."/>
            <person name="Palaniappan K."/>
            <person name="Land M."/>
            <person name="Hauser L."/>
            <person name="Brambilla E.M."/>
            <person name="Rohde M."/>
            <person name="Goker M."/>
            <person name="Woyke T."/>
            <person name="Bristow J."/>
            <person name="Eisen J.A."/>
            <person name="Markowitz V."/>
            <person name="Hugenholtz P."/>
            <person name="Kyrpides N.C."/>
            <person name="Klenk H.P."/>
            <person name="Detter J.C."/>
        </authorList>
    </citation>
    <scope>NUCLEOTIDE SEQUENCE [LARGE SCALE GENOMIC DNA]</scope>
    <source>
        <strain evidence="22">ATCC 33096 / DSM 2489 / 6091</strain>
    </source>
</reference>
<dbReference type="InterPro" id="IPR016169">
    <property type="entry name" value="FAD-bd_PCMH_sub2"/>
</dbReference>
<feature type="active site" evidence="19">
    <location>
        <position position="315"/>
    </location>
</feature>
<evidence type="ECO:0000256" key="8">
    <source>
        <dbReference type="ARBA" id="ARBA00022618"/>
    </source>
</evidence>
<dbReference type="GeneID" id="302999395"/>
<evidence type="ECO:0000256" key="17">
    <source>
        <dbReference type="ARBA" id="ARBA00031026"/>
    </source>
</evidence>
<feature type="active site" description="Proton donor" evidence="19">
    <location>
        <position position="243"/>
    </location>
</feature>
<dbReference type="PANTHER" id="PTHR21071:SF4">
    <property type="entry name" value="UDP-N-ACETYLENOLPYRUVOYLGLUCOSAMINE REDUCTASE"/>
    <property type="match status" value="1"/>
</dbReference>
<dbReference type="UniPathway" id="UPA00219"/>
<dbReference type="InterPro" id="IPR036318">
    <property type="entry name" value="FAD-bd_PCMH-like_sf"/>
</dbReference>
<keyword evidence="12 19" id="KW-0133">Cell shape</keyword>
<keyword evidence="11 19" id="KW-0521">NADP</keyword>
<dbReference type="GO" id="GO:0008762">
    <property type="term" value="F:UDP-N-acetylmuramate dehydrogenase activity"/>
    <property type="evidence" value="ECO:0007669"/>
    <property type="project" value="UniProtKB-UniRule"/>
</dbReference>
<evidence type="ECO:0000256" key="11">
    <source>
        <dbReference type="ARBA" id="ARBA00022857"/>
    </source>
</evidence>
<dbReference type="PROSITE" id="PS51387">
    <property type="entry name" value="FAD_PCMH"/>
    <property type="match status" value="1"/>
</dbReference>
<feature type="domain" description="FAD-binding PCMH-type" evidence="20">
    <location>
        <begin position="34"/>
        <end position="211"/>
    </location>
</feature>
<dbReference type="Pfam" id="PF02873">
    <property type="entry name" value="MurB_C"/>
    <property type="match status" value="1"/>
</dbReference>
<comment type="similarity">
    <text evidence="19">Belongs to the MurB family.</text>
</comment>
<protein>
    <recommendedName>
        <fullName evidence="6 19">UDP-N-acetylenolpyruvoylglucosamine reductase</fullName>
        <ecNumber evidence="5 19">1.3.1.98</ecNumber>
    </recommendedName>
    <alternativeName>
        <fullName evidence="17 19">UDP-N-acetylmuramate dehydrogenase</fullName>
    </alternativeName>
</protein>
<comment type="cofactor">
    <cofactor evidence="1 19">
        <name>FAD</name>
        <dbReference type="ChEBI" id="CHEBI:57692"/>
    </cofactor>
</comment>
<dbReference type="GO" id="GO:0009252">
    <property type="term" value="P:peptidoglycan biosynthetic process"/>
    <property type="evidence" value="ECO:0007669"/>
    <property type="project" value="UniProtKB-UniRule"/>
</dbReference>
<dbReference type="STRING" id="869209.Tresu_2282"/>
<comment type="catalytic activity">
    <reaction evidence="18 19">
        <text>UDP-N-acetyl-alpha-D-muramate + NADP(+) = UDP-N-acetyl-3-O-(1-carboxyvinyl)-alpha-D-glucosamine + NADPH + H(+)</text>
        <dbReference type="Rhea" id="RHEA:12248"/>
        <dbReference type="ChEBI" id="CHEBI:15378"/>
        <dbReference type="ChEBI" id="CHEBI:57783"/>
        <dbReference type="ChEBI" id="CHEBI:58349"/>
        <dbReference type="ChEBI" id="CHEBI:68483"/>
        <dbReference type="ChEBI" id="CHEBI:70757"/>
        <dbReference type="EC" id="1.3.1.98"/>
    </reaction>
</comment>
<accession>F2NWF7</accession>
<dbReference type="GO" id="GO:0051301">
    <property type="term" value="P:cell division"/>
    <property type="evidence" value="ECO:0007669"/>
    <property type="project" value="UniProtKB-KW"/>
</dbReference>
<evidence type="ECO:0000256" key="6">
    <source>
        <dbReference type="ARBA" id="ARBA00015188"/>
    </source>
</evidence>
<keyword evidence="16 19" id="KW-0961">Cell wall biogenesis/degradation</keyword>
<dbReference type="Gene3D" id="3.90.78.10">
    <property type="entry name" value="UDP-N-acetylenolpyruvoylglucosamine reductase, C-terminal domain"/>
    <property type="match status" value="1"/>
</dbReference>
<reference evidence="22" key="2">
    <citation type="submission" date="2011-04" db="EMBL/GenBank/DDBJ databases">
        <title>The complete genome of chromosome of Treponema succinifaciens DSM 2489.</title>
        <authorList>
            <person name="Lucas S."/>
            <person name="Copeland A."/>
            <person name="Lapidus A."/>
            <person name="Bruce D."/>
            <person name="Goodwin L."/>
            <person name="Pitluck S."/>
            <person name="Peters L."/>
            <person name="Kyrpides N."/>
            <person name="Mavromatis K."/>
            <person name="Ivanova N."/>
            <person name="Ovchinnikova G."/>
            <person name="Teshima H."/>
            <person name="Detter J.C."/>
            <person name="Tapia R."/>
            <person name="Han C."/>
            <person name="Land M."/>
            <person name="Hauser L."/>
            <person name="Markowitz V."/>
            <person name="Cheng J.-F."/>
            <person name="Hugenholtz P."/>
            <person name="Woyke T."/>
            <person name="Wu D."/>
            <person name="Gronow S."/>
            <person name="Wellnitz S."/>
            <person name="Brambilla E."/>
            <person name="Klenk H.-P."/>
            <person name="Eisen J.A."/>
        </authorList>
    </citation>
    <scope>NUCLEOTIDE SEQUENCE [LARGE SCALE GENOMIC DNA]</scope>
    <source>
        <strain evidence="22">ATCC 33096 / DSM 2489 / 6091</strain>
    </source>
</reference>
<dbReference type="SUPFAM" id="SSF56194">
    <property type="entry name" value="Uridine diphospho-N-Acetylenolpyruvylglucosamine reductase, MurB, C-terminal domain"/>
    <property type="match status" value="1"/>
</dbReference>
<evidence type="ECO:0000256" key="1">
    <source>
        <dbReference type="ARBA" id="ARBA00001974"/>
    </source>
</evidence>
<dbReference type="InterPro" id="IPR016167">
    <property type="entry name" value="FAD-bd_PCMH_sub1"/>
</dbReference>
<keyword evidence="9 19" id="KW-0285">Flavoprotein</keyword>
<dbReference type="Gene3D" id="3.30.43.10">
    <property type="entry name" value="Uridine Diphospho-n-acetylenolpyruvylglucosamine Reductase, domain 2"/>
    <property type="match status" value="1"/>
</dbReference>
<evidence type="ECO:0000259" key="20">
    <source>
        <dbReference type="PROSITE" id="PS51387"/>
    </source>
</evidence>
<dbReference type="InterPro" id="IPR003170">
    <property type="entry name" value="MurB"/>
</dbReference>
<dbReference type="eggNOG" id="COG0812">
    <property type="taxonomic scope" value="Bacteria"/>
</dbReference>
<dbReference type="GO" id="GO:0071949">
    <property type="term" value="F:FAD binding"/>
    <property type="evidence" value="ECO:0007669"/>
    <property type="project" value="InterPro"/>
</dbReference>
<comment type="function">
    <text evidence="2 19">Cell wall formation.</text>
</comment>
<dbReference type="AlphaFoldDB" id="F2NWF7"/>
<dbReference type="SUPFAM" id="SSF56176">
    <property type="entry name" value="FAD-binding/transporter-associated domain-like"/>
    <property type="match status" value="1"/>
</dbReference>
<evidence type="ECO:0000256" key="18">
    <source>
        <dbReference type="ARBA" id="ARBA00048914"/>
    </source>
</evidence>
<comment type="caution">
    <text evidence="19">Lacks conserved residue(s) required for the propagation of feature annotation.</text>
</comment>
<evidence type="ECO:0000256" key="16">
    <source>
        <dbReference type="ARBA" id="ARBA00023316"/>
    </source>
</evidence>
<dbReference type="InterPro" id="IPR036635">
    <property type="entry name" value="MurB_C_sf"/>
</dbReference>
<dbReference type="InterPro" id="IPR016166">
    <property type="entry name" value="FAD-bd_PCMH"/>
</dbReference>
<evidence type="ECO:0000313" key="22">
    <source>
        <dbReference type="Proteomes" id="UP000006852"/>
    </source>
</evidence>
<dbReference type="GO" id="GO:0005829">
    <property type="term" value="C:cytosol"/>
    <property type="evidence" value="ECO:0007669"/>
    <property type="project" value="TreeGrafter"/>
</dbReference>
<dbReference type="RefSeq" id="WP_013702398.1">
    <property type="nucleotide sequence ID" value="NC_015385.1"/>
</dbReference>
<keyword evidence="13 19" id="KW-0573">Peptidoglycan synthesis</keyword>
<evidence type="ECO:0000256" key="5">
    <source>
        <dbReference type="ARBA" id="ARBA00012518"/>
    </source>
</evidence>
<dbReference type="Gene3D" id="3.30.465.10">
    <property type="match status" value="1"/>
</dbReference>
<dbReference type="EC" id="1.3.1.98" evidence="5 19"/>
<evidence type="ECO:0000256" key="2">
    <source>
        <dbReference type="ARBA" id="ARBA00003921"/>
    </source>
</evidence>
<evidence type="ECO:0000256" key="7">
    <source>
        <dbReference type="ARBA" id="ARBA00022490"/>
    </source>
</evidence>
<dbReference type="HAMAP" id="MF_00037">
    <property type="entry name" value="MurB"/>
    <property type="match status" value="1"/>
</dbReference>
<dbReference type="Proteomes" id="UP000006852">
    <property type="component" value="Chromosome"/>
</dbReference>
<evidence type="ECO:0000256" key="3">
    <source>
        <dbReference type="ARBA" id="ARBA00004496"/>
    </source>
</evidence>
<dbReference type="InterPro" id="IPR011601">
    <property type="entry name" value="MurB_C"/>
</dbReference>
<keyword evidence="15 19" id="KW-0131">Cell cycle</keyword>
<dbReference type="PANTHER" id="PTHR21071">
    <property type="entry name" value="UDP-N-ACETYLENOLPYRUVOYLGLUCOSAMINE REDUCTASE"/>
    <property type="match status" value="1"/>
</dbReference>
<organism evidence="21 22">
    <name type="scientific">Treponema succinifaciens (strain ATCC 33096 / DSM 2489 / 6091)</name>
    <dbReference type="NCBI Taxonomy" id="869209"/>
    <lineage>
        <taxon>Bacteria</taxon>
        <taxon>Pseudomonadati</taxon>
        <taxon>Spirochaetota</taxon>
        <taxon>Spirochaetia</taxon>
        <taxon>Spirochaetales</taxon>
        <taxon>Treponemataceae</taxon>
        <taxon>Treponema</taxon>
    </lineage>
</organism>
<keyword evidence="7 19" id="KW-0963">Cytoplasm</keyword>
<proteinExistence type="inferred from homology"/>
<comment type="pathway">
    <text evidence="4 19">Cell wall biogenesis; peptidoglycan biosynthesis.</text>
</comment>
<keyword evidence="22" id="KW-1185">Reference proteome</keyword>
<dbReference type="KEGG" id="tsu:Tresu_2282"/>